<comment type="caution">
    <text evidence="2">The sequence shown here is derived from an EMBL/GenBank/DDBJ whole genome shotgun (WGS) entry which is preliminary data.</text>
</comment>
<gene>
    <name evidence="2" type="ORF">DPMN_109925</name>
</gene>
<sequence length="104" mass="11078">MTATSFPPRDQPTRTEPQTTTQQTPASSTCPSSSTSLRSPTPISLDDKTHTSSTHDSGNCAAESPYKNPESSDSRIPLTSATPSYEPEPAQTSPYSPHSLITQP</sequence>
<reference evidence="2" key="2">
    <citation type="submission" date="2020-11" db="EMBL/GenBank/DDBJ databases">
        <authorList>
            <person name="McCartney M.A."/>
            <person name="Auch B."/>
            <person name="Kono T."/>
            <person name="Mallez S."/>
            <person name="Becker A."/>
            <person name="Gohl D.M."/>
            <person name="Silverstein K.A.T."/>
            <person name="Koren S."/>
            <person name="Bechman K.B."/>
            <person name="Herman A."/>
            <person name="Abrahante J.E."/>
            <person name="Garbe J."/>
        </authorList>
    </citation>
    <scope>NUCLEOTIDE SEQUENCE</scope>
    <source>
        <strain evidence="2">Duluth1</strain>
        <tissue evidence="2">Whole animal</tissue>
    </source>
</reference>
<feature type="region of interest" description="Disordered" evidence="1">
    <location>
        <begin position="1"/>
        <end position="104"/>
    </location>
</feature>
<dbReference type="AlphaFoldDB" id="A0A9D4KBL1"/>
<feature type="compositionally biased region" description="Low complexity" evidence="1">
    <location>
        <begin position="14"/>
        <end position="44"/>
    </location>
</feature>
<evidence type="ECO:0000256" key="1">
    <source>
        <dbReference type="SAM" id="MobiDB-lite"/>
    </source>
</evidence>
<dbReference type="EMBL" id="JAIWYP010000004">
    <property type="protein sequence ID" value="KAH3836553.1"/>
    <property type="molecule type" value="Genomic_DNA"/>
</dbReference>
<evidence type="ECO:0000313" key="3">
    <source>
        <dbReference type="Proteomes" id="UP000828390"/>
    </source>
</evidence>
<keyword evidence="3" id="KW-1185">Reference proteome</keyword>
<organism evidence="2 3">
    <name type="scientific">Dreissena polymorpha</name>
    <name type="common">Zebra mussel</name>
    <name type="synonym">Mytilus polymorpha</name>
    <dbReference type="NCBI Taxonomy" id="45954"/>
    <lineage>
        <taxon>Eukaryota</taxon>
        <taxon>Metazoa</taxon>
        <taxon>Spiralia</taxon>
        <taxon>Lophotrochozoa</taxon>
        <taxon>Mollusca</taxon>
        <taxon>Bivalvia</taxon>
        <taxon>Autobranchia</taxon>
        <taxon>Heteroconchia</taxon>
        <taxon>Euheterodonta</taxon>
        <taxon>Imparidentia</taxon>
        <taxon>Neoheterodontei</taxon>
        <taxon>Myida</taxon>
        <taxon>Dreissenoidea</taxon>
        <taxon>Dreissenidae</taxon>
        <taxon>Dreissena</taxon>
    </lineage>
</organism>
<feature type="compositionally biased region" description="Polar residues" evidence="1">
    <location>
        <begin position="90"/>
        <end position="104"/>
    </location>
</feature>
<evidence type="ECO:0000313" key="2">
    <source>
        <dbReference type="EMBL" id="KAH3836553.1"/>
    </source>
</evidence>
<name>A0A9D4KBL1_DREPO</name>
<accession>A0A9D4KBL1</accession>
<protein>
    <submittedName>
        <fullName evidence="2">Uncharacterized protein</fullName>
    </submittedName>
</protein>
<dbReference type="Proteomes" id="UP000828390">
    <property type="component" value="Unassembled WGS sequence"/>
</dbReference>
<proteinExistence type="predicted"/>
<reference evidence="2" key="1">
    <citation type="journal article" date="2019" name="bioRxiv">
        <title>The Genome of the Zebra Mussel, Dreissena polymorpha: A Resource for Invasive Species Research.</title>
        <authorList>
            <person name="McCartney M.A."/>
            <person name="Auch B."/>
            <person name="Kono T."/>
            <person name="Mallez S."/>
            <person name="Zhang Y."/>
            <person name="Obille A."/>
            <person name="Becker A."/>
            <person name="Abrahante J.E."/>
            <person name="Garbe J."/>
            <person name="Badalamenti J.P."/>
            <person name="Herman A."/>
            <person name="Mangelson H."/>
            <person name="Liachko I."/>
            <person name="Sullivan S."/>
            <person name="Sone E.D."/>
            <person name="Koren S."/>
            <person name="Silverstein K.A.T."/>
            <person name="Beckman K.B."/>
            <person name="Gohl D.M."/>
        </authorList>
    </citation>
    <scope>NUCLEOTIDE SEQUENCE</scope>
    <source>
        <strain evidence="2">Duluth1</strain>
        <tissue evidence="2">Whole animal</tissue>
    </source>
</reference>